<dbReference type="Proteomes" id="UP001623592">
    <property type="component" value="Unassembled WGS sequence"/>
</dbReference>
<evidence type="ECO:0000313" key="1">
    <source>
        <dbReference type="EMBL" id="MFL0250010.1"/>
    </source>
</evidence>
<keyword evidence="2" id="KW-1185">Reference proteome</keyword>
<proteinExistence type="predicted"/>
<comment type="caution">
    <text evidence="1">The sequence shown here is derived from an EMBL/GenBank/DDBJ whole genome shotgun (WGS) entry which is preliminary data.</text>
</comment>
<organism evidence="1 2">
    <name type="scientific">Clostridium neuense</name>
    <dbReference type="NCBI Taxonomy" id="1728934"/>
    <lineage>
        <taxon>Bacteria</taxon>
        <taxon>Bacillati</taxon>
        <taxon>Bacillota</taxon>
        <taxon>Clostridia</taxon>
        <taxon>Eubacteriales</taxon>
        <taxon>Clostridiaceae</taxon>
        <taxon>Clostridium</taxon>
    </lineage>
</organism>
<sequence length="49" mass="5755">MSNKLTVTRKKMASLGLKKNDKGDYEYIDPSEKDKSKYKPIKKSKFKEE</sequence>
<name>A0ABW8TEB2_9CLOT</name>
<gene>
    <name evidence="1" type="ORF">ACJDT4_06205</name>
</gene>
<evidence type="ECO:0000313" key="2">
    <source>
        <dbReference type="Proteomes" id="UP001623592"/>
    </source>
</evidence>
<dbReference type="RefSeq" id="WP_406786675.1">
    <property type="nucleotide sequence ID" value="NZ_JBJIAA010000004.1"/>
</dbReference>
<protein>
    <submittedName>
        <fullName evidence="1">Uncharacterized protein</fullName>
    </submittedName>
</protein>
<dbReference type="EMBL" id="JBJIAA010000004">
    <property type="protein sequence ID" value="MFL0250010.1"/>
    <property type="molecule type" value="Genomic_DNA"/>
</dbReference>
<accession>A0ABW8TEB2</accession>
<reference evidence="1 2" key="1">
    <citation type="submission" date="2024-11" db="EMBL/GenBank/DDBJ databases">
        <authorList>
            <person name="Heng Y.C."/>
            <person name="Lim A.C.H."/>
            <person name="Lee J.K.Y."/>
            <person name="Kittelmann S."/>
        </authorList>
    </citation>
    <scope>NUCLEOTIDE SEQUENCE [LARGE SCALE GENOMIC DNA]</scope>
    <source>
        <strain evidence="1 2">WILCCON 0114</strain>
    </source>
</reference>